<dbReference type="Pfam" id="PF00089">
    <property type="entry name" value="Trypsin"/>
    <property type="match status" value="1"/>
</dbReference>
<protein>
    <submittedName>
        <fullName evidence="7">Prostasin-like isoform X3</fullName>
    </submittedName>
</protein>
<gene>
    <name evidence="7" type="primary">LOC118880605</name>
</gene>
<sequence length="326" mass="34687">MRWEPLGLKPPAAWSPKHVSQVVAIQPTASGPGRSASATTASTRVAALSCPSSGCCRLLTASQGPSLRPSACREHRTEDYEVKLGAHKLNYYSSDTQVRTVAQVISHSSYLQEGSMGDIALLQLSRSVNFSRYIRPICLPAANASFPNGLQCTVTGWGHVAPSVSLQAPKTLQQLEVPLISHETCNCLYNVNAKPEEPHFIQQDMVCAGYVNGGKDACQGDSGGPLSCPVGGRWYVAGIVSWGDACGAPNRPGVYTLTSSYASWIHHKVAELQPQVVPQIQESQPDGNLCSNYGAFNSAPAPGLVGPLLLLPLGLTLGLLRPQHDH</sequence>
<dbReference type="Proteomes" id="UP000694857">
    <property type="component" value="Chromosome 15"/>
</dbReference>
<accession>A0A8B8V5S0</accession>
<dbReference type="AlphaFoldDB" id="A0A8B8V5S0"/>
<keyword evidence="3" id="KW-0378">Hydrolase</keyword>
<feature type="domain" description="Peptidase S1" evidence="5">
    <location>
        <begin position="28"/>
        <end position="270"/>
    </location>
</feature>
<reference evidence="7" key="1">
    <citation type="submission" date="2025-08" db="UniProtKB">
        <authorList>
            <consortium name="RefSeq"/>
        </authorList>
    </citation>
    <scope>IDENTIFICATION</scope>
    <source>
        <tissue evidence="7">Epidermis and Blubber</tissue>
    </source>
</reference>
<evidence type="ECO:0000256" key="3">
    <source>
        <dbReference type="ARBA" id="ARBA00022801"/>
    </source>
</evidence>
<dbReference type="FunFam" id="2.40.10.10:FF:000024">
    <property type="entry name" value="Serine protease 53"/>
    <property type="match status" value="1"/>
</dbReference>
<dbReference type="PROSITE" id="PS00135">
    <property type="entry name" value="TRYPSIN_SER"/>
    <property type="match status" value="1"/>
</dbReference>
<dbReference type="SMART" id="SM00020">
    <property type="entry name" value="Tryp_SPc"/>
    <property type="match status" value="1"/>
</dbReference>
<keyword evidence="4" id="KW-1015">Disulfide bond</keyword>
<dbReference type="GO" id="GO:0004252">
    <property type="term" value="F:serine-type endopeptidase activity"/>
    <property type="evidence" value="ECO:0007669"/>
    <property type="project" value="InterPro"/>
</dbReference>
<dbReference type="PANTHER" id="PTHR24253:SF169">
    <property type="entry name" value="PROSTASIN"/>
    <property type="match status" value="1"/>
</dbReference>
<dbReference type="PANTHER" id="PTHR24253">
    <property type="entry name" value="TRANSMEMBRANE PROTEASE SERINE"/>
    <property type="match status" value="1"/>
</dbReference>
<proteinExistence type="predicted"/>
<dbReference type="InterPro" id="IPR001254">
    <property type="entry name" value="Trypsin_dom"/>
</dbReference>
<evidence type="ECO:0000256" key="4">
    <source>
        <dbReference type="ARBA" id="ARBA00023157"/>
    </source>
</evidence>
<dbReference type="InterPro" id="IPR033116">
    <property type="entry name" value="TRYPSIN_SER"/>
</dbReference>
<dbReference type="InterPro" id="IPR043504">
    <property type="entry name" value="Peptidase_S1_PA_chymotrypsin"/>
</dbReference>
<evidence type="ECO:0000259" key="5">
    <source>
        <dbReference type="PROSITE" id="PS50240"/>
    </source>
</evidence>
<name>A0A8B8V5S0_BALMU</name>
<evidence type="ECO:0000313" key="6">
    <source>
        <dbReference type="Proteomes" id="UP000694857"/>
    </source>
</evidence>
<keyword evidence="2" id="KW-0732">Signal</keyword>
<dbReference type="CDD" id="cd00190">
    <property type="entry name" value="Tryp_SPc"/>
    <property type="match status" value="1"/>
</dbReference>
<dbReference type="PRINTS" id="PR00722">
    <property type="entry name" value="CHYMOTRYPSIN"/>
</dbReference>
<dbReference type="RefSeq" id="XP_036680186.1">
    <property type="nucleotide sequence ID" value="XM_036824291.1"/>
</dbReference>
<organism evidence="6 7">
    <name type="scientific">Balaenoptera musculus</name>
    <name type="common">Blue whale</name>
    <dbReference type="NCBI Taxonomy" id="9771"/>
    <lineage>
        <taxon>Eukaryota</taxon>
        <taxon>Metazoa</taxon>
        <taxon>Chordata</taxon>
        <taxon>Craniata</taxon>
        <taxon>Vertebrata</taxon>
        <taxon>Euteleostomi</taxon>
        <taxon>Mammalia</taxon>
        <taxon>Eutheria</taxon>
        <taxon>Laurasiatheria</taxon>
        <taxon>Artiodactyla</taxon>
        <taxon>Whippomorpha</taxon>
        <taxon>Cetacea</taxon>
        <taxon>Mysticeti</taxon>
        <taxon>Balaenopteridae</taxon>
        <taxon>Balaenoptera</taxon>
    </lineage>
</organism>
<evidence type="ECO:0000313" key="7">
    <source>
        <dbReference type="RefSeq" id="XP_036680186.1"/>
    </source>
</evidence>
<dbReference type="SUPFAM" id="SSF50494">
    <property type="entry name" value="Trypsin-like serine proteases"/>
    <property type="match status" value="1"/>
</dbReference>
<dbReference type="GeneID" id="118880605"/>
<keyword evidence="1" id="KW-0645">Protease</keyword>
<evidence type="ECO:0000256" key="2">
    <source>
        <dbReference type="ARBA" id="ARBA00022729"/>
    </source>
</evidence>
<evidence type="ECO:0000256" key="1">
    <source>
        <dbReference type="ARBA" id="ARBA00022670"/>
    </source>
</evidence>
<dbReference type="Gene3D" id="2.40.10.10">
    <property type="entry name" value="Trypsin-like serine proteases"/>
    <property type="match status" value="2"/>
</dbReference>
<dbReference type="InterPro" id="IPR001314">
    <property type="entry name" value="Peptidase_S1A"/>
</dbReference>
<dbReference type="PROSITE" id="PS50240">
    <property type="entry name" value="TRYPSIN_DOM"/>
    <property type="match status" value="1"/>
</dbReference>
<dbReference type="GO" id="GO:0006508">
    <property type="term" value="P:proteolysis"/>
    <property type="evidence" value="ECO:0007669"/>
    <property type="project" value="UniProtKB-KW"/>
</dbReference>
<dbReference type="InterPro" id="IPR009003">
    <property type="entry name" value="Peptidase_S1_PA"/>
</dbReference>
<keyword evidence="6" id="KW-1185">Reference proteome</keyword>
<dbReference type="GO" id="GO:0010765">
    <property type="term" value="P:positive regulation of sodium ion transport"/>
    <property type="evidence" value="ECO:0007669"/>
    <property type="project" value="TreeGrafter"/>
</dbReference>